<evidence type="ECO:0000256" key="1">
    <source>
        <dbReference type="SAM" id="MobiDB-lite"/>
    </source>
</evidence>
<evidence type="ECO:0000313" key="2">
    <source>
        <dbReference type="EMBL" id="PLB37040.1"/>
    </source>
</evidence>
<dbReference type="EMBL" id="KZ559146">
    <property type="protein sequence ID" value="PLB37040.1"/>
    <property type="molecule type" value="Genomic_DNA"/>
</dbReference>
<dbReference type="GeneID" id="36520231"/>
<dbReference type="Proteomes" id="UP000234585">
    <property type="component" value="Unassembled WGS sequence"/>
</dbReference>
<dbReference type="RefSeq" id="XP_024671052.1">
    <property type="nucleotide sequence ID" value="XM_024813071.1"/>
</dbReference>
<name>A0A2I2F8T6_ASPCN</name>
<feature type="region of interest" description="Disordered" evidence="1">
    <location>
        <begin position="146"/>
        <end position="171"/>
    </location>
</feature>
<feature type="region of interest" description="Disordered" evidence="1">
    <location>
        <begin position="1"/>
        <end position="28"/>
    </location>
</feature>
<protein>
    <submittedName>
        <fullName evidence="2">Uncharacterized protein</fullName>
    </submittedName>
</protein>
<evidence type="ECO:0000313" key="3">
    <source>
        <dbReference type="Proteomes" id="UP000234585"/>
    </source>
</evidence>
<feature type="compositionally biased region" description="Basic and acidic residues" evidence="1">
    <location>
        <begin position="303"/>
        <end position="315"/>
    </location>
</feature>
<reference evidence="2 3" key="1">
    <citation type="submission" date="2017-12" db="EMBL/GenBank/DDBJ databases">
        <authorList>
            <consortium name="DOE Joint Genome Institute"/>
            <person name="Haridas S."/>
            <person name="Kjaerbolling I."/>
            <person name="Vesth T.C."/>
            <person name="Frisvad J.C."/>
            <person name="Nybo J.L."/>
            <person name="Theobald S."/>
            <person name="Kuo A."/>
            <person name="Bowyer P."/>
            <person name="Matsuda Y."/>
            <person name="Mondo S."/>
            <person name="Lyhne E.K."/>
            <person name="Kogle M.E."/>
            <person name="Clum A."/>
            <person name="Lipzen A."/>
            <person name="Salamov A."/>
            <person name="Ngan C.Y."/>
            <person name="Daum C."/>
            <person name="Chiniquy J."/>
            <person name="Barry K."/>
            <person name="LaButti K."/>
            <person name="Simmons B.A."/>
            <person name="Magnuson J.K."/>
            <person name="Mortensen U.H."/>
            <person name="Larsen T.O."/>
            <person name="Grigoriev I.V."/>
            <person name="Baker S.E."/>
            <person name="Andersen M.R."/>
            <person name="Nordberg H.P."/>
            <person name="Cantor M.N."/>
            <person name="Hua S.X."/>
        </authorList>
    </citation>
    <scope>NUCLEOTIDE SEQUENCE [LARGE SCALE GENOMIC DNA]</scope>
    <source>
        <strain evidence="2 3">CBS 102.13</strain>
    </source>
</reference>
<keyword evidence="3" id="KW-1185">Reference proteome</keyword>
<proteinExistence type="predicted"/>
<dbReference type="STRING" id="41067.A0A2I2F8T6"/>
<accession>A0A2I2F8T6</accession>
<organism evidence="2 3">
    <name type="scientific">Aspergillus candidus</name>
    <dbReference type="NCBI Taxonomy" id="41067"/>
    <lineage>
        <taxon>Eukaryota</taxon>
        <taxon>Fungi</taxon>
        <taxon>Dikarya</taxon>
        <taxon>Ascomycota</taxon>
        <taxon>Pezizomycotina</taxon>
        <taxon>Eurotiomycetes</taxon>
        <taxon>Eurotiomycetidae</taxon>
        <taxon>Eurotiales</taxon>
        <taxon>Aspergillaceae</taxon>
        <taxon>Aspergillus</taxon>
        <taxon>Aspergillus subgen. Circumdati</taxon>
    </lineage>
</organism>
<dbReference type="AlphaFoldDB" id="A0A2I2F8T6"/>
<dbReference type="OrthoDB" id="4776522at2759"/>
<sequence>MNQVEDNTDHIPVLEGISPDQPHQADSIDSRDALEIPQAQITPVPTVDLHARQRSSRPDSCFHSVIDRQYCVDDFEQCNVCGRVPFLNWFYRCIVDTSAFTEPFNPDRPILSPWMAKAALDGHYTDEELNVLFRQKLEVLEMAEKLRQTRSSPHATEVDQERPDDDDDDDRQVWVEDVNQDSSRSSPSTRTRVHAIPRPPCTHHACHHCNPALHQRCWLSIDAICTDPEIKPFTEWDFHERPMSDTRIVRTLGMRSTVTHSASPSIYSLSESDHFPGTARPHPRHTPIVRLPRAVRSNADAESSERTAPETRDPESSIDATSAFVRGDFASSSIAEAVESSTPSTAGPTGAAPVETPGQPVDVFSAVRELLAVAEWEHGGDADSDASHHS</sequence>
<gene>
    <name evidence="2" type="ORF">BDW47DRAFT_107722</name>
</gene>
<feature type="region of interest" description="Disordered" evidence="1">
    <location>
        <begin position="335"/>
        <end position="359"/>
    </location>
</feature>
<feature type="region of interest" description="Disordered" evidence="1">
    <location>
        <begin position="273"/>
        <end position="321"/>
    </location>
</feature>